<comment type="caution">
    <text evidence="1">The sequence shown here is derived from an EMBL/GenBank/DDBJ whole genome shotgun (WGS) entry which is preliminary data.</text>
</comment>
<evidence type="ECO:0008006" key="3">
    <source>
        <dbReference type="Google" id="ProtNLM"/>
    </source>
</evidence>
<evidence type="ECO:0000313" key="2">
    <source>
        <dbReference type="Proteomes" id="UP001303046"/>
    </source>
</evidence>
<accession>A0ABR1D7N5</accession>
<evidence type="ECO:0000313" key="1">
    <source>
        <dbReference type="EMBL" id="KAK6746518.1"/>
    </source>
</evidence>
<dbReference type="Proteomes" id="UP001303046">
    <property type="component" value="Unassembled WGS sequence"/>
</dbReference>
<organism evidence="1 2">
    <name type="scientific">Necator americanus</name>
    <name type="common">Human hookworm</name>
    <dbReference type="NCBI Taxonomy" id="51031"/>
    <lineage>
        <taxon>Eukaryota</taxon>
        <taxon>Metazoa</taxon>
        <taxon>Ecdysozoa</taxon>
        <taxon>Nematoda</taxon>
        <taxon>Chromadorea</taxon>
        <taxon>Rhabditida</taxon>
        <taxon>Rhabditina</taxon>
        <taxon>Rhabditomorpha</taxon>
        <taxon>Strongyloidea</taxon>
        <taxon>Ancylostomatidae</taxon>
        <taxon>Bunostominae</taxon>
        <taxon>Necator</taxon>
    </lineage>
</organism>
<protein>
    <recommendedName>
        <fullName evidence="3">Peptidase M12B propeptide domain-containing protein</fullName>
    </recommendedName>
</protein>
<reference evidence="1 2" key="1">
    <citation type="submission" date="2023-08" db="EMBL/GenBank/DDBJ databases">
        <title>A Necator americanus chromosomal reference genome.</title>
        <authorList>
            <person name="Ilik V."/>
            <person name="Petrzelkova K.J."/>
            <person name="Pardy F."/>
            <person name="Fuh T."/>
            <person name="Niatou-Singa F.S."/>
            <person name="Gouil Q."/>
            <person name="Baker L."/>
            <person name="Ritchie M.E."/>
            <person name="Jex A.R."/>
            <person name="Gazzola D."/>
            <person name="Li H."/>
            <person name="Toshio Fujiwara R."/>
            <person name="Zhan B."/>
            <person name="Aroian R.V."/>
            <person name="Pafco B."/>
            <person name="Schwarz E.M."/>
        </authorList>
    </citation>
    <scope>NUCLEOTIDE SEQUENCE [LARGE SCALE GENOMIC DNA]</scope>
    <source>
        <strain evidence="1 2">Aroian</strain>
        <tissue evidence="1">Whole animal</tissue>
    </source>
</reference>
<name>A0ABR1D7N5_NECAM</name>
<sequence>MTLTRQLWYPSMVADRCEGKHGLPISNGRLFDVDRHFVRRKRRASGERHRVAGVRGVARDCGIACHLRLRSHDIVYVVHLHRWRQLAVPHNKSLPIVENADVVPLVQYLDSDSSARARLSRVAGDCIYRARVVDAEDSSIVNLCESSNGLYGLLALPDGVYTVEPISDPQEDNKGSAIEDESFLEALNSSNLLFIPNASSFQNDKPDLADLPTPGTIMLR</sequence>
<proteinExistence type="predicted"/>
<keyword evidence="2" id="KW-1185">Reference proteome</keyword>
<gene>
    <name evidence="1" type="primary">Necator_chrIV.g13326</name>
    <name evidence="1" type="ORF">RB195_000035</name>
</gene>
<dbReference type="EMBL" id="JAVFWL010000004">
    <property type="protein sequence ID" value="KAK6746518.1"/>
    <property type="molecule type" value="Genomic_DNA"/>
</dbReference>